<gene>
    <name evidence="2" type="ORF">OUZ56_027266</name>
</gene>
<protein>
    <submittedName>
        <fullName evidence="2">Uncharacterized protein</fullName>
    </submittedName>
</protein>
<evidence type="ECO:0000313" key="2">
    <source>
        <dbReference type="EMBL" id="KAK4014758.1"/>
    </source>
</evidence>
<evidence type="ECO:0000256" key="1">
    <source>
        <dbReference type="SAM" id="MobiDB-lite"/>
    </source>
</evidence>
<feature type="region of interest" description="Disordered" evidence="1">
    <location>
        <begin position="27"/>
        <end position="61"/>
    </location>
</feature>
<accession>A0ABQ9ZPA7</accession>
<sequence>MYIRKRGASRRRHFDMLAELEKHVVKITGKRHHTKTGKEIRPRSSEKSLPSDPYGRDRNGGSTVGAELAAINIFLLHESRQQRVAAEKLASWHRLVAGDCVLL</sequence>
<proteinExistence type="predicted"/>
<name>A0ABQ9ZPA7_9CRUS</name>
<dbReference type="EMBL" id="JAOYFB010000004">
    <property type="protein sequence ID" value="KAK4014758.1"/>
    <property type="molecule type" value="Genomic_DNA"/>
</dbReference>
<comment type="caution">
    <text evidence="2">The sequence shown here is derived from an EMBL/GenBank/DDBJ whole genome shotgun (WGS) entry which is preliminary data.</text>
</comment>
<evidence type="ECO:0000313" key="3">
    <source>
        <dbReference type="Proteomes" id="UP001234178"/>
    </source>
</evidence>
<keyword evidence="3" id="KW-1185">Reference proteome</keyword>
<dbReference type="Proteomes" id="UP001234178">
    <property type="component" value="Unassembled WGS sequence"/>
</dbReference>
<organism evidence="2 3">
    <name type="scientific">Daphnia magna</name>
    <dbReference type="NCBI Taxonomy" id="35525"/>
    <lineage>
        <taxon>Eukaryota</taxon>
        <taxon>Metazoa</taxon>
        <taxon>Ecdysozoa</taxon>
        <taxon>Arthropoda</taxon>
        <taxon>Crustacea</taxon>
        <taxon>Branchiopoda</taxon>
        <taxon>Diplostraca</taxon>
        <taxon>Cladocera</taxon>
        <taxon>Anomopoda</taxon>
        <taxon>Daphniidae</taxon>
        <taxon>Daphnia</taxon>
    </lineage>
</organism>
<reference evidence="2 3" key="1">
    <citation type="journal article" date="2023" name="Nucleic Acids Res.">
        <title>The hologenome of Daphnia magna reveals possible DNA methylation and microbiome-mediated evolution of the host genome.</title>
        <authorList>
            <person name="Chaturvedi A."/>
            <person name="Li X."/>
            <person name="Dhandapani V."/>
            <person name="Marshall H."/>
            <person name="Kissane S."/>
            <person name="Cuenca-Cambronero M."/>
            <person name="Asole G."/>
            <person name="Calvet F."/>
            <person name="Ruiz-Romero M."/>
            <person name="Marangio P."/>
            <person name="Guigo R."/>
            <person name="Rago D."/>
            <person name="Mirbahai L."/>
            <person name="Eastwood N."/>
            <person name="Colbourne J.K."/>
            <person name="Zhou J."/>
            <person name="Mallon E."/>
            <person name="Orsini L."/>
        </authorList>
    </citation>
    <scope>NUCLEOTIDE SEQUENCE [LARGE SCALE GENOMIC DNA]</scope>
    <source>
        <strain evidence="2">LRV0_1</strain>
    </source>
</reference>
<feature type="compositionally biased region" description="Basic and acidic residues" evidence="1">
    <location>
        <begin position="36"/>
        <end position="46"/>
    </location>
</feature>